<keyword evidence="3" id="KW-1185">Reference proteome</keyword>
<dbReference type="EMBL" id="JAUIQD010000004">
    <property type="protein sequence ID" value="KAK3353851.1"/>
    <property type="molecule type" value="Genomic_DNA"/>
</dbReference>
<accession>A0AAJ0HJK8</accession>
<organism evidence="2 3">
    <name type="scientific">Lasiosphaeria hispida</name>
    <dbReference type="NCBI Taxonomy" id="260671"/>
    <lineage>
        <taxon>Eukaryota</taxon>
        <taxon>Fungi</taxon>
        <taxon>Dikarya</taxon>
        <taxon>Ascomycota</taxon>
        <taxon>Pezizomycotina</taxon>
        <taxon>Sordariomycetes</taxon>
        <taxon>Sordariomycetidae</taxon>
        <taxon>Sordariales</taxon>
        <taxon>Lasiosphaeriaceae</taxon>
        <taxon>Lasiosphaeria</taxon>
    </lineage>
</organism>
<sequence length="85" mass="9213">MKMAFDLQWALIRIAALTGAADVDGVGAVDDGGDPPDQGLTHRDIQDWLERLDTSLPEKKAAGEGPLIEWPGSNHYIQDKKACIV</sequence>
<gene>
    <name evidence="2" type="ORF">B0T25DRAFT_545494</name>
</gene>
<dbReference type="AlphaFoldDB" id="A0AAJ0HJK8"/>
<protein>
    <submittedName>
        <fullName evidence="2">Uncharacterized protein</fullName>
    </submittedName>
</protein>
<evidence type="ECO:0000256" key="1">
    <source>
        <dbReference type="SAM" id="SignalP"/>
    </source>
</evidence>
<feature type="signal peptide" evidence="1">
    <location>
        <begin position="1"/>
        <end position="20"/>
    </location>
</feature>
<keyword evidence="1" id="KW-0732">Signal</keyword>
<evidence type="ECO:0000313" key="2">
    <source>
        <dbReference type="EMBL" id="KAK3353851.1"/>
    </source>
</evidence>
<reference evidence="2" key="1">
    <citation type="journal article" date="2023" name="Mol. Phylogenet. Evol.">
        <title>Genome-scale phylogeny and comparative genomics of the fungal order Sordariales.</title>
        <authorList>
            <person name="Hensen N."/>
            <person name="Bonometti L."/>
            <person name="Westerberg I."/>
            <person name="Brannstrom I.O."/>
            <person name="Guillou S."/>
            <person name="Cros-Aarteil S."/>
            <person name="Calhoun S."/>
            <person name="Haridas S."/>
            <person name="Kuo A."/>
            <person name="Mondo S."/>
            <person name="Pangilinan J."/>
            <person name="Riley R."/>
            <person name="LaButti K."/>
            <person name="Andreopoulos B."/>
            <person name="Lipzen A."/>
            <person name="Chen C."/>
            <person name="Yan M."/>
            <person name="Daum C."/>
            <person name="Ng V."/>
            <person name="Clum A."/>
            <person name="Steindorff A."/>
            <person name="Ohm R.A."/>
            <person name="Martin F."/>
            <person name="Silar P."/>
            <person name="Natvig D.O."/>
            <person name="Lalanne C."/>
            <person name="Gautier V."/>
            <person name="Ament-Velasquez S.L."/>
            <person name="Kruys A."/>
            <person name="Hutchinson M.I."/>
            <person name="Powell A.J."/>
            <person name="Barry K."/>
            <person name="Miller A.N."/>
            <person name="Grigoriev I.V."/>
            <person name="Debuchy R."/>
            <person name="Gladieux P."/>
            <person name="Hiltunen Thoren M."/>
            <person name="Johannesson H."/>
        </authorList>
    </citation>
    <scope>NUCLEOTIDE SEQUENCE</scope>
    <source>
        <strain evidence="2">CBS 955.72</strain>
    </source>
</reference>
<dbReference type="Proteomes" id="UP001275084">
    <property type="component" value="Unassembled WGS sequence"/>
</dbReference>
<evidence type="ECO:0000313" key="3">
    <source>
        <dbReference type="Proteomes" id="UP001275084"/>
    </source>
</evidence>
<proteinExistence type="predicted"/>
<name>A0AAJ0HJK8_9PEZI</name>
<comment type="caution">
    <text evidence="2">The sequence shown here is derived from an EMBL/GenBank/DDBJ whole genome shotgun (WGS) entry which is preliminary data.</text>
</comment>
<reference evidence="2" key="2">
    <citation type="submission" date="2023-06" db="EMBL/GenBank/DDBJ databases">
        <authorList>
            <consortium name="Lawrence Berkeley National Laboratory"/>
            <person name="Haridas S."/>
            <person name="Hensen N."/>
            <person name="Bonometti L."/>
            <person name="Westerberg I."/>
            <person name="Brannstrom I.O."/>
            <person name="Guillou S."/>
            <person name="Cros-Aarteil S."/>
            <person name="Calhoun S."/>
            <person name="Kuo A."/>
            <person name="Mondo S."/>
            <person name="Pangilinan J."/>
            <person name="Riley R."/>
            <person name="Labutti K."/>
            <person name="Andreopoulos B."/>
            <person name="Lipzen A."/>
            <person name="Chen C."/>
            <person name="Yanf M."/>
            <person name="Daum C."/>
            <person name="Ng V."/>
            <person name="Clum A."/>
            <person name="Steindorff A."/>
            <person name="Ohm R."/>
            <person name="Martin F."/>
            <person name="Silar P."/>
            <person name="Natvig D."/>
            <person name="Lalanne C."/>
            <person name="Gautier V."/>
            <person name="Ament-Velasquez S.L."/>
            <person name="Kruys A."/>
            <person name="Hutchinson M.I."/>
            <person name="Powell A.J."/>
            <person name="Barry K."/>
            <person name="Miller A.N."/>
            <person name="Grigoriev I.V."/>
            <person name="Debuchy R."/>
            <person name="Gladieux P."/>
            <person name="Thoren M.H."/>
            <person name="Johannesson H."/>
        </authorList>
    </citation>
    <scope>NUCLEOTIDE SEQUENCE</scope>
    <source>
        <strain evidence="2">CBS 955.72</strain>
    </source>
</reference>
<feature type="non-terminal residue" evidence="2">
    <location>
        <position position="85"/>
    </location>
</feature>
<feature type="chain" id="PRO_5042477634" evidence="1">
    <location>
        <begin position="21"/>
        <end position="85"/>
    </location>
</feature>